<accession>A0A0A8L5L8</accession>
<dbReference type="GO" id="GO:0000973">
    <property type="term" value="P:post-transcriptional tethering of RNA polymerase II gene DNA at nuclear periphery"/>
    <property type="evidence" value="ECO:0007669"/>
    <property type="project" value="TreeGrafter"/>
</dbReference>
<dbReference type="InterPro" id="IPR045114">
    <property type="entry name" value="Csn12-like"/>
</dbReference>
<evidence type="ECO:0000313" key="2">
    <source>
        <dbReference type="Proteomes" id="UP000031516"/>
    </source>
</evidence>
<gene>
    <name evidence="1" type="ORF">KLDO_g1841</name>
</gene>
<name>A0A0A8L5L8_9SACH</name>
<protein>
    <submittedName>
        <fullName evidence="1">WGS project CCBQ000000000 data, contig 00098</fullName>
    </submittedName>
</protein>
<comment type="caution">
    <text evidence="1">The sequence shown here is derived from an EMBL/GenBank/DDBJ whole genome shotgun (WGS) entry which is preliminary data.</text>
</comment>
<organism evidence="1 2">
    <name type="scientific">Kluyveromyces dobzhanskii CBS 2104</name>
    <dbReference type="NCBI Taxonomy" id="1427455"/>
    <lineage>
        <taxon>Eukaryota</taxon>
        <taxon>Fungi</taxon>
        <taxon>Dikarya</taxon>
        <taxon>Ascomycota</taxon>
        <taxon>Saccharomycotina</taxon>
        <taxon>Saccharomycetes</taxon>
        <taxon>Saccharomycetales</taxon>
        <taxon>Saccharomycetaceae</taxon>
        <taxon>Kluyveromyces</taxon>
    </lineage>
</organism>
<dbReference type="Proteomes" id="UP000031516">
    <property type="component" value="Unassembled WGS sequence"/>
</dbReference>
<proteinExistence type="predicted"/>
<dbReference type="PANTHER" id="PTHR12732:SF8">
    <property type="entry name" value="NUCLEAR MRNA EXPORT PROTEIN THP1"/>
    <property type="match status" value="1"/>
</dbReference>
<evidence type="ECO:0000313" key="1">
    <source>
        <dbReference type="EMBL" id="CDO93545.1"/>
    </source>
</evidence>
<sequence length="458" mass="52971">MDHFFGALKAGNFSVLDINIERNGQLILSLQQQLRSNDAYGAGNNEFEALIKSHSLYENRWTRLNNLVHSFLVYCRELNPYSLWESSFSVFQYYQDLNTCLSNETTMYPIDSLVPLFTATTELVIPMAVRLDSNYKIIGTRQNQFLTHIASIISKLFNSIKARVDDDKVEFAHLPGKQKILLYISNKLNMIYFKINSPSSCANIFKNLKPKSNIYSFNQYPLTERIQFRYYLGRYYLLNHRIVNAFHQLNQCYQLLAPLHDSPAKLGNMRRLLKFLVPCGVIISKLPNFNKLAQWDPVLAAKYTDLVIAMKNGNLNKVNVWLYENESWLKSSKLLIVLLEKLPILTFRSLLRSVFLHYSMPRNTNKLPYSVIRPILAKSIGLYPPQMPSIYKANYTAESLENILVTLSIQQLWKGNVFPSLQVCVTMKTDNISLIFPNINEKIVSRFALSQEDSWLDK</sequence>
<keyword evidence="2" id="KW-1185">Reference proteome</keyword>
<dbReference type="PANTHER" id="PTHR12732">
    <property type="entry name" value="UNCHARACTERIZED PROTEASOME COMPONENT REGION PCI-CONTAINING"/>
    <property type="match status" value="1"/>
</dbReference>
<reference evidence="1 2" key="1">
    <citation type="submission" date="2014-03" db="EMBL/GenBank/DDBJ databases">
        <title>The genome of Kluyveromyces dobzhanskii.</title>
        <authorList>
            <person name="Nystedt B."/>
            <person name="Astrom S."/>
        </authorList>
    </citation>
    <scope>NUCLEOTIDE SEQUENCE [LARGE SCALE GENOMIC DNA]</scope>
    <source>
        <strain evidence="1 2">CBS 2104</strain>
    </source>
</reference>
<dbReference type="OrthoDB" id="5404651at2759"/>
<dbReference type="GO" id="GO:0016973">
    <property type="term" value="P:poly(A)+ mRNA export from nucleus"/>
    <property type="evidence" value="ECO:0007669"/>
    <property type="project" value="TreeGrafter"/>
</dbReference>
<dbReference type="GO" id="GO:0070390">
    <property type="term" value="C:transcription export complex 2"/>
    <property type="evidence" value="ECO:0007669"/>
    <property type="project" value="TreeGrafter"/>
</dbReference>
<dbReference type="SMART" id="SM00753">
    <property type="entry name" value="PAM"/>
    <property type="match status" value="1"/>
</dbReference>
<dbReference type="GO" id="GO:0006368">
    <property type="term" value="P:transcription elongation by RNA polymerase II"/>
    <property type="evidence" value="ECO:0007669"/>
    <property type="project" value="TreeGrafter"/>
</dbReference>
<dbReference type="EMBL" id="CCBQ010000025">
    <property type="protein sequence ID" value="CDO93545.1"/>
    <property type="molecule type" value="Genomic_DNA"/>
</dbReference>
<dbReference type="AlphaFoldDB" id="A0A0A8L5L8"/>
<dbReference type="GO" id="GO:0003690">
    <property type="term" value="F:double-stranded DNA binding"/>
    <property type="evidence" value="ECO:0007669"/>
    <property type="project" value="InterPro"/>
</dbReference>
<dbReference type="GO" id="GO:0003723">
    <property type="term" value="F:RNA binding"/>
    <property type="evidence" value="ECO:0007669"/>
    <property type="project" value="InterPro"/>
</dbReference>